<gene>
    <name evidence="16" type="primary">IGF2R</name>
</gene>
<dbReference type="PROSITE" id="PS51914">
    <property type="entry name" value="MRH"/>
    <property type="match status" value="15"/>
</dbReference>
<keyword evidence="15" id="KW-1185">Reference proteome</keyword>
<evidence type="ECO:0000259" key="14">
    <source>
        <dbReference type="PROSITE" id="PS51914"/>
    </source>
</evidence>
<feature type="domain" description="MRH" evidence="14">
    <location>
        <begin position="622"/>
        <end position="759"/>
    </location>
</feature>
<dbReference type="FunFam" id="2.70.130.10:FF:000015">
    <property type="entry name" value="Insulin-like growth factor 2 receptor"/>
    <property type="match status" value="1"/>
</dbReference>
<feature type="compositionally biased region" description="Polar residues" evidence="10">
    <location>
        <begin position="2453"/>
        <end position="2467"/>
    </location>
</feature>
<dbReference type="GO" id="GO:0007041">
    <property type="term" value="P:lysosomal transport"/>
    <property type="evidence" value="ECO:0007669"/>
    <property type="project" value="InterPro"/>
</dbReference>
<keyword evidence="2" id="KW-0813">Transport</keyword>
<dbReference type="FunFam" id="2.70.130.10:FF:000017">
    <property type="entry name" value="Insulin-like growth factor 2 receptor"/>
    <property type="match status" value="1"/>
</dbReference>
<evidence type="ECO:0000256" key="2">
    <source>
        <dbReference type="ARBA" id="ARBA00022448"/>
    </source>
</evidence>
<feature type="domain" description="MRH" evidence="14">
    <location>
        <begin position="1789"/>
        <end position="1976"/>
    </location>
</feature>
<keyword evidence="7 11" id="KW-0472">Membrane</keyword>
<dbReference type="InterPro" id="IPR044865">
    <property type="entry name" value="MRH_dom"/>
</dbReference>
<dbReference type="FunFam" id="2.70.130.10:FF:000012">
    <property type="entry name" value="Insulin-like growth factor 2 receptor"/>
    <property type="match status" value="1"/>
</dbReference>
<dbReference type="Proteomes" id="UP000504639">
    <property type="component" value="Chromosome 3"/>
</dbReference>
<dbReference type="Gene3D" id="2.70.130.10">
    <property type="entry name" value="Mannose-6-phosphate receptor binding domain"/>
    <property type="match status" value="15"/>
</dbReference>
<feature type="domain" description="Fibronectin type-II" evidence="13">
    <location>
        <begin position="1885"/>
        <end position="1931"/>
    </location>
</feature>
<feature type="domain" description="MRH" evidence="14">
    <location>
        <begin position="2122"/>
        <end position="2266"/>
    </location>
</feature>
<evidence type="ECO:0000256" key="8">
    <source>
        <dbReference type="ARBA" id="ARBA00023157"/>
    </source>
</evidence>
<feature type="domain" description="MRH" evidence="14">
    <location>
        <begin position="1214"/>
        <end position="1349"/>
    </location>
</feature>
<evidence type="ECO:0000256" key="4">
    <source>
        <dbReference type="ARBA" id="ARBA00022729"/>
    </source>
</evidence>
<dbReference type="FunFam" id="2.70.130.10:FF:000009">
    <property type="entry name" value="Insulin-like growth factor 2 receptor"/>
    <property type="match status" value="1"/>
</dbReference>
<keyword evidence="5" id="KW-0677">Repeat</keyword>
<dbReference type="SMART" id="SM00059">
    <property type="entry name" value="FN2"/>
    <property type="match status" value="1"/>
</dbReference>
<accession>A0A6J3CPS9</accession>
<dbReference type="FunFam" id="2.70.130.10:FF:000005">
    <property type="entry name" value="Insulin-like growth factor 2 receptor"/>
    <property type="match status" value="1"/>
</dbReference>
<dbReference type="CDD" id="cd00062">
    <property type="entry name" value="FN2"/>
    <property type="match status" value="1"/>
</dbReference>
<dbReference type="FunFam" id="2.70.130.10:FF:000013">
    <property type="entry name" value="Insulin-like growth factor 2 receptor"/>
    <property type="match status" value="1"/>
</dbReference>
<sequence>MALPGLGLGLGLALLLPPLLGLLLPRGAGAGPPPVLGDAYRELCSYTWEAIDADRHVLYKINFCVGVEECGRTSAVCAYDINKKNYTSVGDLNLQRASKTLLELNTTAKCPEKDSQHQIQSNINFLCGKTLGTPEFVTATECVHYFEWRTFVACKKDLFKPVKEVPCYVFDEDLKKHDLNPLIKISGHYLVDDSDDDDSLFINICRDLGSSGGEASNCPAGSAACLIHEGHAYDVGRPKEQLKRHDQDRLVLSYERLYTDDEKPDFCLGHNPAVTITFVCPSKRGEQSAGPRLTAKTNCRYEIEWVTEYACHRDYLESKSCLLTNEQHDISIDLRPLTQLPDYVTPYLAKDDKDEYYYYLNVCGKTSAGNCKDSTGYTSSCQVKSMNNQQKVAGRFENQTLRYSDGDLTLIYPNGDACSSGFERMTVINFECNETAGNDGRGTPVFTGEVDCTYFFTWDTKYACVKEREDLLCRVSDKRKHYDLSPLIRSSDSAQNWEAVDSSLSEAGRKHYYINICHKVLKRGGASLCPDTAAICSVDKQNKSRNLGTFVSSPKKVGENIQLIYSNGDSCGVNKKIKTVITLICRPGDLESAPILMSEGECSYAFDWYTAAACVLSKTEGDNCQVSDAQAGFSFDLSPLVKKNGYHLVNTSQYLFYINICGSVPVELCHTPSAACQVTQSEKQFWSLGLPNSKLSYYDGLIQLTYKNGTPYNDEKKTQRSTLITFLCDRQAGVGQPEYQVEDKYTYNFRWYTEYACPELPLECIVTDPNTMDQYDLSSLAKSEKRGGNWYAMDNSRPSERKKYYINVCRPLLAVPGCDRRASVCQMEYRHDHDSYYEATSISNLGVASKELVVERPGHILLTYSNGSVCINADGKMTTYTTTIHFVCSRGTLSSSPRFISIQECVVTFLWETEAACPIKETKDDSQTCSVRDPNSGFLFNLQPLASGKGYMATGIGKKFLLNICGPMPDCGEINGKQAAGCEAENLTSVRMVELDKTLYLSSEGVLTLTYRGPLRVESGTSDTFTVTFICNDSYPGELKFVREEINSVLNIHDTFFEFHTALACAPAPVDCQVTDAAGNEYDLSDLSKESEPWVAIDTSKNAKKRTFFLNVCKPLPSVPGCPGGAIGSCVKYADTSKNLGVIQINPQAATDGSLSIIYLNGDMCKDKQHYSTRIIFQCDQTTGSPVFEQENNCEFVFVWRTLAACPVHKAEGENCQVKDPRYGHVYNLKPLSNKDIKVSTEEYDYYFRVCGEITESCKPGARGVSSCQVKKMDSTFRKVAGLLTEKLTFKNGLITINYTSGEKCHKIYERSTAILFYCDKTTSEPVFLKETPDCTYMFEWHTQYACPPVKSTECSYKDDEGNFYDFSSLTRHRENWEAIALSASTQKYYINVCKSLVPYGAARSCPSDAAASVVEDAKCVSLGEVADGPRWENGISVLKYINGDQCPDKIRKKTTILRLKCDESRIESKPELIMAIEDCEYSFLWFTAAACPLKSNVQNDCRVTNPATGHLFDLTSLKRESGYIISDSHNRRIELNVCAEAKSSCANGAAVCIIGGPKPINAGKLSKTLTYEDQVLKLVYEGGDPCPADPQLKHKSYFSFVCKSDAGDDSQPVFLSFDEQTCTSYFSWHTSLACEEEVRCSVLNGSSVIDLSPLIHRTGYYEAFVDEDVTEVSPDFYINICEPLNPIKDVNCPPGAAVCMVPVSGPAIDIGRVTEPPKLKEAVNEVYITYTSTTPCQINNKLNYTSLIVFHCSQGTGLGRPKMIRKLDCSFVFEWETPVVCPDQVKTLGCSVTDEQLHYTFNLTSLSGRSFEVLSGSQSYHVSVCSKAADVYQGKCKDGAVCLTSESGVSSFGSLKEMKMDYSRQDETVILQYTGGDRCPPVTEKGELCVFPFKYKGKSYEECIMEEKKRPWCATTADYQGDGKWGYCINATARRESTIIFVCDENAGSGRPYLMSEMLGCAVTFEWKTQAVCPPKKMECKFVEKHKTYDLRMLSSLTGSWIFFHNGNSYYLNLCQRVHEGPTGCPERASICRKSNNGDVEVLGLVHTQKLNVTGNIVYISYSSGQECRKNKKVTTVIVLKCAKTVGVPVLQRIDEENCIYYIAWDTRAACAVKPQEVEVVNGTVINPTTGKNFSLGDVYYKLYTASGDIRTNGDKYVYEIQLSGITNSSFPECSEANICQVKTNERRFRRIGFAKKAKYYVEDDDLDVIFSSDSRCGKDKSKFVSSTIFFHCSSHVKEGIPEFLHETADCQYLFTWYTSAVCPLMSNSVPGSREGQSDQEAQVHKGLSRRSQAVGAVLSVLLVVLTACLIILLFYKKERRETVVNKITNCCRRTSGVSYKYTKINSEEEEANENETEWLMEEIAAPNQRTAKGVQENGHVTTKSVTSEAFTSLRVDDLDSEDEVLTIPDVKIQTGRGLDKSKHPQKKPPSFGSDDKAYLLNGGRERKTKAKSGQQQAQNSTNTASFHDDSDEDLLNV</sequence>
<dbReference type="FunFam" id="2.70.130.10:FF:000019">
    <property type="entry name" value="Insulin-like growth factor 2 receptor"/>
    <property type="match status" value="1"/>
</dbReference>
<reference evidence="16" key="1">
    <citation type="submission" date="2025-08" db="UniProtKB">
        <authorList>
            <consortium name="RefSeq"/>
        </authorList>
    </citation>
    <scope>IDENTIFICATION</scope>
    <source>
        <tissue evidence="16">Lung</tissue>
    </source>
</reference>
<dbReference type="PANTHER" id="PTHR15071:SF17">
    <property type="entry name" value="CATION-INDEPENDENT MANNOSE-6-PHOSPHATE RECEPTOR"/>
    <property type="match status" value="1"/>
</dbReference>
<dbReference type="FunFam" id="2.70.130.10:FF:000020">
    <property type="entry name" value="Insulin-like growth factor 2 receptor"/>
    <property type="match status" value="1"/>
</dbReference>
<dbReference type="PROSITE" id="PS00023">
    <property type="entry name" value="FN2_1"/>
    <property type="match status" value="1"/>
</dbReference>
<feature type="domain" description="MRH" evidence="14">
    <location>
        <begin position="319"/>
        <end position="466"/>
    </location>
</feature>
<dbReference type="GO" id="GO:0000139">
    <property type="term" value="C:Golgi membrane"/>
    <property type="evidence" value="ECO:0007669"/>
    <property type="project" value="UniProtKB-SubCell"/>
</dbReference>
<dbReference type="GO" id="GO:0010008">
    <property type="term" value="C:endosome membrane"/>
    <property type="evidence" value="ECO:0007669"/>
    <property type="project" value="UniProtKB-SubCell"/>
</dbReference>
<feature type="domain" description="MRH" evidence="14">
    <location>
        <begin position="762"/>
        <end position="919"/>
    </location>
</feature>
<dbReference type="Gene3D" id="2.10.10.10">
    <property type="entry name" value="Fibronectin, type II, collagen-binding"/>
    <property type="match status" value="1"/>
</dbReference>
<dbReference type="GO" id="GO:0005537">
    <property type="term" value="F:D-mannose binding"/>
    <property type="evidence" value="ECO:0007669"/>
    <property type="project" value="InterPro"/>
</dbReference>
<dbReference type="FunFam" id="2.70.130.10:FF:000004">
    <property type="entry name" value="Insulin-like growth factor 2 receptor"/>
    <property type="match status" value="1"/>
</dbReference>
<dbReference type="PANTHER" id="PTHR15071">
    <property type="entry name" value="MANNOSE-6-PHOSPHATE RECEPTOR FAMILY MEMBER"/>
    <property type="match status" value="1"/>
</dbReference>
<evidence type="ECO:0000256" key="7">
    <source>
        <dbReference type="ARBA" id="ARBA00023136"/>
    </source>
</evidence>
<feature type="domain" description="MRH" evidence="14">
    <location>
        <begin position="42"/>
        <end position="156"/>
    </location>
</feature>
<dbReference type="KEGG" id="aful:116487931"/>
<feature type="domain" description="MRH" evidence="14">
    <location>
        <begin position="1070"/>
        <end position="1208"/>
    </location>
</feature>
<feature type="signal peptide" evidence="12">
    <location>
        <begin position="1"/>
        <end position="30"/>
    </location>
</feature>
<evidence type="ECO:0000256" key="1">
    <source>
        <dbReference type="ARBA" id="ARBA00004308"/>
    </source>
</evidence>
<feature type="domain" description="MRH" evidence="14">
    <location>
        <begin position="1353"/>
        <end position="1494"/>
    </location>
</feature>
<dbReference type="GO" id="GO:0038023">
    <property type="term" value="F:signaling receptor activity"/>
    <property type="evidence" value="ECO:0007669"/>
    <property type="project" value="InterPro"/>
</dbReference>
<dbReference type="PRINTS" id="PR00013">
    <property type="entry name" value="FNTYPEII"/>
</dbReference>
<dbReference type="FunFam" id="2.70.130.10:FF:000011">
    <property type="entry name" value="Insulin-like growth factor 2 receptor"/>
    <property type="match status" value="1"/>
</dbReference>
<dbReference type="CTD" id="3482"/>
<feature type="domain" description="MRH" evidence="14">
    <location>
        <begin position="165"/>
        <end position="313"/>
    </location>
</feature>
<evidence type="ECO:0000256" key="5">
    <source>
        <dbReference type="ARBA" id="ARBA00022737"/>
    </source>
</evidence>
<dbReference type="RefSeq" id="XP_032041071.1">
    <property type="nucleotide sequence ID" value="XM_032185180.1"/>
</dbReference>
<keyword evidence="16" id="KW-0675">Receptor</keyword>
<keyword evidence="3 11" id="KW-0812">Transmembrane</keyword>
<dbReference type="GeneID" id="116487931"/>
<keyword evidence="6 11" id="KW-1133">Transmembrane helix</keyword>
<evidence type="ECO:0000256" key="11">
    <source>
        <dbReference type="SAM" id="Phobius"/>
    </source>
</evidence>
<dbReference type="FunFam" id="2.70.130.10:FF:000006">
    <property type="entry name" value="Insulin-like growth factor 2 receptor"/>
    <property type="match status" value="1"/>
</dbReference>
<proteinExistence type="predicted"/>
<evidence type="ECO:0000256" key="6">
    <source>
        <dbReference type="ARBA" id="ARBA00022989"/>
    </source>
</evidence>
<dbReference type="InterPro" id="IPR009011">
    <property type="entry name" value="Man6P_isomerase_rcpt-bd_dom_sf"/>
</dbReference>
<evidence type="ECO:0000313" key="16">
    <source>
        <dbReference type="RefSeq" id="XP_032041071.1"/>
    </source>
</evidence>
<dbReference type="FunFam" id="2.70.130.10:FF:000007">
    <property type="entry name" value="Insulin-like growth factor 2 receptor"/>
    <property type="match status" value="1"/>
</dbReference>
<protein>
    <submittedName>
        <fullName evidence="16">Cation-independent mannose-6-phosphate receptor</fullName>
    </submittedName>
</protein>
<dbReference type="SMART" id="SM01404">
    <property type="entry name" value="CIMR"/>
    <property type="match status" value="14"/>
</dbReference>
<dbReference type="Pfam" id="PF00040">
    <property type="entry name" value="fn2"/>
    <property type="match status" value="1"/>
</dbReference>
<comment type="caution">
    <text evidence="9">Lacks conserved residue(s) required for the propagation of feature annotation.</text>
</comment>
<dbReference type="InParanoid" id="A0A6J3CPS9"/>
<evidence type="ECO:0000256" key="9">
    <source>
        <dbReference type="PROSITE-ProRule" id="PRU00479"/>
    </source>
</evidence>
<feature type="transmembrane region" description="Helical" evidence="11">
    <location>
        <begin position="2295"/>
        <end position="2317"/>
    </location>
</feature>
<evidence type="ECO:0000256" key="12">
    <source>
        <dbReference type="SAM" id="SignalP"/>
    </source>
</evidence>
<feature type="domain" description="MRH" evidence="14">
    <location>
        <begin position="471"/>
        <end position="616"/>
    </location>
</feature>
<evidence type="ECO:0000256" key="10">
    <source>
        <dbReference type="SAM" id="MobiDB-lite"/>
    </source>
</evidence>
<comment type="subcellular location">
    <subcellularLocation>
        <location evidence="1">Endomembrane system</location>
    </subcellularLocation>
</comment>
<dbReference type="PROSITE" id="PS51092">
    <property type="entry name" value="FN2_2"/>
    <property type="match status" value="1"/>
</dbReference>
<dbReference type="FunFam" id="2.70.130.10:FF:000016">
    <property type="entry name" value="Insulin-like growth factor 2 receptor"/>
    <property type="match status" value="1"/>
</dbReference>
<dbReference type="SUPFAM" id="SSF57440">
    <property type="entry name" value="Kringle-like"/>
    <property type="match status" value="1"/>
</dbReference>
<dbReference type="SUPFAM" id="SSF50911">
    <property type="entry name" value="Mannose 6-phosphate receptor domain"/>
    <property type="match status" value="15"/>
</dbReference>
<dbReference type="InterPro" id="IPR013806">
    <property type="entry name" value="Kringle-like"/>
</dbReference>
<feature type="domain" description="MRH" evidence="14">
    <location>
        <begin position="1639"/>
        <end position="1784"/>
    </location>
</feature>
<organism evidence="15 16">
    <name type="scientific">Aythya fuligula</name>
    <name type="common">Tufted duck</name>
    <name type="synonym">Anas fuligula</name>
    <dbReference type="NCBI Taxonomy" id="219594"/>
    <lineage>
        <taxon>Eukaryota</taxon>
        <taxon>Metazoa</taxon>
        <taxon>Chordata</taxon>
        <taxon>Craniata</taxon>
        <taxon>Vertebrata</taxon>
        <taxon>Euteleostomi</taxon>
        <taxon>Archelosauria</taxon>
        <taxon>Archosauria</taxon>
        <taxon>Dinosauria</taxon>
        <taxon>Saurischia</taxon>
        <taxon>Theropoda</taxon>
        <taxon>Coelurosauria</taxon>
        <taxon>Aves</taxon>
        <taxon>Neognathae</taxon>
        <taxon>Galloanserae</taxon>
        <taxon>Anseriformes</taxon>
        <taxon>Anatidae</taxon>
        <taxon>Aythyinae</taxon>
        <taxon>Aythya</taxon>
    </lineage>
</organism>
<evidence type="ECO:0000259" key="13">
    <source>
        <dbReference type="PROSITE" id="PS51092"/>
    </source>
</evidence>
<evidence type="ECO:0000256" key="3">
    <source>
        <dbReference type="ARBA" id="ARBA00022692"/>
    </source>
</evidence>
<dbReference type="InterPro" id="IPR000562">
    <property type="entry name" value="FN_type2_dom"/>
</dbReference>
<feature type="chain" id="PRO_5026792536" evidence="12">
    <location>
        <begin position="31"/>
        <end position="2479"/>
    </location>
</feature>
<feature type="domain" description="MRH" evidence="14">
    <location>
        <begin position="927"/>
        <end position="1067"/>
    </location>
</feature>
<keyword evidence="8" id="KW-1015">Disulfide bond</keyword>
<keyword evidence="4 12" id="KW-0732">Signal</keyword>
<dbReference type="InterPro" id="IPR036943">
    <property type="entry name" value="FN_type2_sf"/>
</dbReference>
<feature type="region of interest" description="Disordered" evidence="10">
    <location>
        <begin position="2417"/>
        <end position="2479"/>
    </location>
</feature>
<dbReference type="Pfam" id="PF00878">
    <property type="entry name" value="CIMR"/>
    <property type="match status" value="15"/>
</dbReference>
<feature type="domain" description="MRH" evidence="14">
    <location>
        <begin position="1979"/>
        <end position="2114"/>
    </location>
</feature>
<feature type="domain" description="MRH" evidence="14">
    <location>
        <begin position="1500"/>
        <end position="1637"/>
    </location>
</feature>
<evidence type="ECO:0000313" key="15">
    <source>
        <dbReference type="Proteomes" id="UP000504639"/>
    </source>
</evidence>
<name>A0A6J3CPS9_AYTFU</name>
<dbReference type="InterPro" id="IPR000479">
    <property type="entry name" value="CIMR_rpt"/>
</dbReference>